<dbReference type="PANTHER" id="PTHR31321:SF57">
    <property type="entry name" value="PECTINESTERASE 53-RELATED"/>
    <property type="match status" value="1"/>
</dbReference>
<dbReference type="EC" id="3.1.1.11" evidence="5"/>
<gene>
    <name evidence="9" type="ORF">K1J60_22680</name>
</gene>
<dbReference type="Gene3D" id="2.160.20.10">
    <property type="entry name" value="Single-stranded right-handed beta-helix, Pectin lyase-like"/>
    <property type="match status" value="1"/>
</dbReference>
<dbReference type="SUPFAM" id="SSF51126">
    <property type="entry name" value="Pectin lyase-like"/>
    <property type="match status" value="1"/>
</dbReference>
<dbReference type="InterPro" id="IPR033131">
    <property type="entry name" value="Pectinesterase_Asp_AS"/>
</dbReference>
<keyword evidence="3 5" id="KW-0063">Aspartyl esterase</keyword>
<evidence type="ECO:0000313" key="10">
    <source>
        <dbReference type="Proteomes" id="UP000827138"/>
    </source>
</evidence>
<dbReference type="InterPro" id="IPR000070">
    <property type="entry name" value="Pectinesterase_cat"/>
</dbReference>
<dbReference type="SUPFAM" id="SSF56371">
    <property type="entry name" value="Ribosome inactivating proteins (RIP)"/>
    <property type="match status" value="1"/>
</dbReference>
<feature type="domain" description="Pectinesterase catalytic" evidence="8">
    <location>
        <begin position="356"/>
        <end position="663"/>
    </location>
</feature>
<comment type="catalytic activity">
    <reaction evidence="5">
        <text>[(1-&gt;4)-alpha-D-galacturonosyl methyl ester](n) + n H2O = [(1-&gt;4)-alpha-D-galacturonosyl](n) + n methanol + n H(+)</text>
        <dbReference type="Rhea" id="RHEA:22380"/>
        <dbReference type="Rhea" id="RHEA-COMP:14570"/>
        <dbReference type="Rhea" id="RHEA-COMP:14573"/>
        <dbReference type="ChEBI" id="CHEBI:15377"/>
        <dbReference type="ChEBI" id="CHEBI:15378"/>
        <dbReference type="ChEBI" id="CHEBI:17790"/>
        <dbReference type="ChEBI" id="CHEBI:140522"/>
        <dbReference type="ChEBI" id="CHEBI:140523"/>
        <dbReference type="EC" id="3.1.1.11"/>
    </reaction>
</comment>
<evidence type="ECO:0000256" key="5">
    <source>
        <dbReference type="RuleBase" id="RU000589"/>
    </source>
</evidence>
<evidence type="ECO:0000256" key="1">
    <source>
        <dbReference type="ARBA" id="ARBA00008891"/>
    </source>
</evidence>
<dbReference type="InterPro" id="IPR016138">
    <property type="entry name" value="Ribosome_inactivat_prot_sub1"/>
</dbReference>
<dbReference type="Pfam" id="PF00161">
    <property type="entry name" value="RIP"/>
    <property type="match status" value="1"/>
</dbReference>
<keyword evidence="2 5" id="KW-0378">Hydrolase</keyword>
<evidence type="ECO:0000256" key="2">
    <source>
        <dbReference type="ARBA" id="ARBA00022801"/>
    </source>
</evidence>
<dbReference type="Proteomes" id="UP000827138">
    <property type="component" value="Chromosome"/>
</dbReference>
<keyword evidence="7" id="KW-0472">Membrane</keyword>
<dbReference type="InterPro" id="IPR001574">
    <property type="entry name" value="Ribosome_inactivat_prot"/>
</dbReference>
<dbReference type="RefSeq" id="WP_220647791.1">
    <property type="nucleotide sequence ID" value="NZ_CP080647.1"/>
</dbReference>
<name>A0ABX8XTK3_9ACTN</name>
<dbReference type="InterPro" id="IPR011050">
    <property type="entry name" value="Pectin_lyase_fold/virulence"/>
</dbReference>
<dbReference type="InterPro" id="IPR036041">
    <property type="entry name" value="Ribosome-inact_prot_sf"/>
</dbReference>
<proteinExistence type="inferred from homology"/>
<protein>
    <recommendedName>
        <fullName evidence="5">Pectinesterase</fullName>
        <ecNumber evidence="5">3.1.1.11</ecNumber>
    </recommendedName>
</protein>
<evidence type="ECO:0000259" key="8">
    <source>
        <dbReference type="Pfam" id="PF01095"/>
    </source>
</evidence>
<feature type="active site" evidence="4">
    <location>
        <position position="526"/>
    </location>
</feature>
<reference evidence="9 10" key="1">
    <citation type="submission" date="2021-08" db="EMBL/GenBank/DDBJ databases">
        <authorList>
            <person name="Ping M."/>
        </authorList>
    </citation>
    <scope>NUCLEOTIDE SEQUENCE [LARGE SCALE GENOMIC DNA]</scope>
    <source>
        <strain evidence="9 10">MG28</strain>
    </source>
</reference>
<feature type="transmembrane region" description="Helical" evidence="7">
    <location>
        <begin position="30"/>
        <end position="52"/>
    </location>
</feature>
<evidence type="ECO:0000256" key="3">
    <source>
        <dbReference type="ARBA" id="ARBA00023085"/>
    </source>
</evidence>
<evidence type="ECO:0000313" key="9">
    <source>
        <dbReference type="EMBL" id="QYX78958.1"/>
    </source>
</evidence>
<keyword evidence="10" id="KW-1185">Reference proteome</keyword>
<evidence type="ECO:0000256" key="6">
    <source>
        <dbReference type="SAM" id="MobiDB-lite"/>
    </source>
</evidence>
<evidence type="ECO:0000256" key="4">
    <source>
        <dbReference type="PROSITE-ProRule" id="PRU10040"/>
    </source>
</evidence>
<dbReference type="Pfam" id="PF01095">
    <property type="entry name" value="Pectinesterase"/>
    <property type="match status" value="1"/>
</dbReference>
<dbReference type="PANTHER" id="PTHR31321">
    <property type="entry name" value="ACYL-COA THIOESTER HYDROLASE YBHC-RELATED"/>
    <property type="match status" value="1"/>
</dbReference>
<comment type="pathway">
    <text evidence="5">Glycan metabolism; pectin degradation; 2-dehydro-3-deoxy-D-gluconate from pectin: step 1/5.</text>
</comment>
<feature type="region of interest" description="Disordered" evidence="6">
    <location>
        <begin position="1"/>
        <end position="24"/>
    </location>
</feature>
<organism evidence="9 10">
    <name type="scientific">Streptomyces akebiae</name>
    <dbReference type="NCBI Taxonomy" id="2865673"/>
    <lineage>
        <taxon>Bacteria</taxon>
        <taxon>Bacillati</taxon>
        <taxon>Actinomycetota</taxon>
        <taxon>Actinomycetes</taxon>
        <taxon>Kitasatosporales</taxon>
        <taxon>Streptomycetaceae</taxon>
        <taxon>Streptomyces</taxon>
    </lineage>
</organism>
<accession>A0ABX8XTK3</accession>
<evidence type="ECO:0000256" key="7">
    <source>
        <dbReference type="SAM" id="Phobius"/>
    </source>
</evidence>
<dbReference type="PROSITE" id="PS00503">
    <property type="entry name" value="PECTINESTERASE_2"/>
    <property type="match status" value="1"/>
</dbReference>
<keyword evidence="7" id="KW-1133">Transmembrane helix</keyword>
<dbReference type="InterPro" id="IPR012334">
    <property type="entry name" value="Pectin_lyas_fold"/>
</dbReference>
<dbReference type="EMBL" id="CP080647">
    <property type="protein sequence ID" value="QYX78958.1"/>
    <property type="molecule type" value="Genomic_DNA"/>
</dbReference>
<dbReference type="Gene3D" id="3.40.420.10">
    <property type="entry name" value="Ricin (A subunit), domain 1"/>
    <property type="match status" value="1"/>
</dbReference>
<keyword evidence="7" id="KW-0812">Transmembrane</keyword>
<comment type="similarity">
    <text evidence="1">Belongs to the pectinesterase family.</text>
</comment>
<sequence length="671" mass="74481">MTATDITALPEQGVPQPPPPPRRRAREATVVWIVTTIVLSIFATLLGPLGGLQSASAAAGQTPIFRLDGATATRANYRAFLDRFRDNVAYHGQVNGRRLTDEVQGTRLTVEHTNPAASGFTEAVIITEDSHEVRLRFRVSDMYLVGWFDRDGRYNYVGPENESQVPAEPRLGPDGRPLVARQLHGSPSYVNLQTQGNVSRYTLKYGRVETENHAMSLWNADGTEASRQRGAAAALYFAQFISEATRLRDTGEWLAERAFGEDDWESYNMHTTIDRRLVDMQNEWGTISNHFAAAQANPDGFDPSENLLTVWTVNSRGDLVEQTLRWAYQFASVLYVANGYAGYSKPRRQLTTDRTFVVARDGSGDYRTIQSAINAVPADGVAHTIVIDKGIYREAITVPSNKTHLTIKGAPGVSSWDVYIYNDRAHGTRRPDGSLYGTEGSATATFKARDLTVQDLTIANTFNAKAHPEIGPFETQAVAVAAKGDRQVFDNVTIKGRQDTLLVKGNAPTDQARQYFYNCYITGTVDFIFGNATAVIDRSEIKVDDWPGGTLLAPNTDRRKKYGILITGSQVGSSGVPNDSYYLGRPWHNSPDAWPQAVVRDTRLDYMIKETQPWTDMMPDYHWQQARFREYNNRDKGAGIGPNAPKLTDAEAADYTAQKYLAGTDGWNPVR</sequence>